<reference evidence="3" key="1">
    <citation type="journal article" date="2022" name="Arch. Microbiol.">
        <title>Microbulbifer okhotskensis sp. nov., isolated from a deep bottom sediment of the Okhotsk Sea.</title>
        <authorList>
            <person name="Romanenko L."/>
            <person name="Kurilenko V."/>
            <person name="Otstavnykh N."/>
            <person name="Velansky P."/>
            <person name="Isaeva M."/>
            <person name="Mikhailov V."/>
        </authorList>
    </citation>
    <scope>NUCLEOTIDE SEQUENCE</scope>
    <source>
        <strain evidence="3">OS29</strain>
    </source>
</reference>
<feature type="region of interest" description="Disordered" evidence="1">
    <location>
        <begin position="266"/>
        <end position="286"/>
    </location>
</feature>
<evidence type="ECO:0000256" key="1">
    <source>
        <dbReference type="SAM" id="MobiDB-lite"/>
    </source>
</evidence>
<keyword evidence="4" id="KW-1185">Reference proteome</keyword>
<dbReference type="Pfam" id="PF14240">
    <property type="entry name" value="YHYH"/>
    <property type="match status" value="1"/>
</dbReference>
<dbReference type="EMBL" id="JALBWM010000065">
    <property type="protein sequence ID" value="MCO1335484.1"/>
    <property type="molecule type" value="Genomic_DNA"/>
</dbReference>
<evidence type="ECO:0000259" key="2">
    <source>
        <dbReference type="Pfam" id="PF14240"/>
    </source>
</evidence>
<comment type="caution">
    <text evidence="3">The sequence shown here is derived from an EMBL/GenBank/DDBJ whole genome shotgun (WGS) entry which is preliminary data.</text>
</comment>
<dbReference type="RefSeq" id="WP_252470076.1">
    <property type="nucleotide sequence ID" value="NZ_JALBWM010000065.1"/>
</dbReference>
<evidence type="ECO:0000313" key="4">
    <source>
        <dbReference type="Proteomes" id="UP001139028"/>
    </source>
</evidence>
<evidence type="ECO:0000313" key="3">
    <source>
        <dbReference type="EMBL" id="MCO1335484.1"/>
    </source>
</evidence>
<dbReference type="InterPro" id="IPR025924">
    <property type="entry name" value="YHYH_dom"/>
</dbReference>
<dbReference type="Proteomes" id="UP001139028">
    <property type="component" value="Unassembled WGS sequence"/>
</dbReference>
<protein>
    <recommendedName>
        <fullName evidence="2">YHYH domain-containing protein</fullName>
    </recommendedName>
</protein>
<gene>
    <name evidence="3" type="ORF">MO867_14185</name>
</gene>
<feature type="domain" description="YHYH" evidence="2">
    <location>
        <begin position="121"/>
        <end position="213"/>
    </location>
</feature>
<accession>A0A9X2EPM7</accession>
<organism evidence="3 4">
    <name type="scientific">Microbulbifer okhotskensis</name>
    <dbReference type="NCBI Taxonomy" id="2926617"/>
    <lineage>
        <taxon>Bacteria</taxon>
        <taxon>Pseudomonadati</taxon>
        <taxon>Pseudomonadota</taxon>
        <taxon>Gammaproteobacteria</taxon>
        <taxon>Cellvibrionales</taxon>
        <taxon>Microbulbiferaceae</taxon>
        <taxon>Microbulbifer</taxon>
    </lineage>
</organism>
<sequence length="286" mass="31289">MECTLSEGRKTHCWMITIKAEPKHKMGPWCPRTIVDPITAGGMMFIKQQIVPIDGPFVKNSATYFSDPKWSLYDPKTGTIKVTDSKQACEMAARPDVAPQYNNYCVECLASYMGPDFQTRYLIPVQPSKAKSKQRPDPFSGYGVAFNGVKFDISAPIGAILGAHTLAPVDACGGHVNPHVGYHYHAALGCSQAYPSAASHAAIIDGYLIYARENADGREPDDLDECCGHEFADLGYHYHANLAAENDILHCLKGERGCALQGNQSQCDFSRRGTPGQQRRSSEGPE</sequence>
<dbReference type="AlphaFoldDB" id="A0A9X2EPM7"/>
<proteinExistence type="predicted"/>
<name>A0A9X2EPM7_9GAMM</name>